<organism evidence="1 2">
    <name type="scientific">Reinekea blandensis MED297</name>
    <dbReference type="NCBI Taxonomy" id="314283"/>
    <lineage>
        <taxon>Bacteria</taxon>
        <taxon>Pseudomonadati</taxon>
        <taxon>Pseudomonadota</taxon>
        <taxon>Gammaproteobacteria</taxon>
        <taxon>Oceanospirillales</taxon>
        <taxon>Saccharospirillaceae</taxon>
        <taxon>Reinekea</taxon>
    </lineage>
</organism>
<gene>
    <name evidence="1" type="ORF">MED297_20702</name>
</gene>
<dbReference type="STRING" id="314283.MED297_20702"/>
<evidence type="ECO:0000313" key="2">
    <source>
        <dbReference type="Proteomes" id="UP000005953"/>
    </source>
</evidence>
<dbReference type="EMBL" id="AAOE01000001">
    <property type="protein sequence ID" value="EAR11346.1"/>
    <property type="molecule type" value="Genomic_DNA"/>
</dbReference>
<sequence length="159" mass="18132">MTLQQKMYTFLSVAQRLNDRFDSAPILYGSLGMSQAIEQSLDTDDIDILIEHSIYRNHLDRLRAEMASLGFTLIDAKENIFQRDGLDVGIAHDGDLIDFAGIDPKHLTVITQPARYRILSPAQYLAIYRASIKDGYRREQRQKNDAQKIALLESFLSRA</sequence>
<dbReference type="AlphaFoldDB" id="A4B9P5"/>
<reference evidence="1 2" key="1">
    <citation type="submission" date="2006-02" db="EMBL/GenBank/DDBJ databases">
        <authorList>
            <person name="Pinhassi J."/>
            <person name="Pedros-Alio C."/>
            <person name="Ferriera S."/>
            <person name="Johnson J."/>
            <person name="Kravitz S."/>
            <person name="Halpern A."/>
            <person name="Remington K."/>
            <person name="Beeson K."/>
            <person name="Tran B."/>
            <person name="Rogers Y.-H."/>
            <person name="Friedman R."/>
            <person name="Venter J.C."/>
        </authorList>
    </citation>
    <scope>NUCLEOTIDE SEQUENCE [LARGE SCALE GENOMIC DNA]</scope>
    <source>
        <strain evidence="1 2">MED297</strain>
    </source>
</reference>
<dbReference type="Proteomes" id="UP000005953">
    <property type="component" value="Unassembled WGS sequence"/>
</dbReference>
<accession>A4B9P5</accession>
<evidence type="ECO:0008006" key="3">
    <source>
        <dbReference type="Google" id="ProtNLM"/>
    </source>
</evidence>
<dbReference type="HOGENOM" id="CLU_133087_0_0_6"/>
<protein>
    <recommendedName>
        <fullName evidence="3">Phosphoribosylanthranilate isomerase</fullName>
    </recommendedName>
</protein>
<dbReference type="OrthoDB" id="2139603at2"/>
<proteinExistence type="predicted"/>
<dbReference type="RefSeq" id="WP_008044950.1">
    <property type="nucleotide sequence ID" value="NZ_CH724151.1"/>
</dbReference>
<name>A4B9P5_9GAMM</name>
<evidence type="ECO:0000313" key="1">
    <source>
        <dbReference type="EMBL" id="EAR11346.1"/>
    </source>
</evidence>
<comment type="caution">
    <text evidence="1">The sequence shown here is derived from an EMBL/GenBank/DDBJ whole genome shotgun (WGS) entry which is preliminary data.</text>
</comment>
<keyword evidence="2" id="KW-1185">Reference proteome</keyword>